<dbReference type="OrthoDB" id="958254at2759"/>
<proteinExistence type="inferred from homology"/>
<dbReference type="EMBL" id="BKCP01001114">
    <property type="protein sequence ID" value="GER26654.1"/>
    <property type="molecule type" value="Genomic_DNA"/>
</dbReference>
<evidence type="ECO:0000256" key="3">
    <source>
        <dbReference type="SAM" id="MobiDB-lite"/>
    </source>
</evidence>
<comment type="caution">
    <text evidence="5">The sequence shown here is derived from an EMBL/GenBank/DDBJ whole genome shotgun (WGS) entry which is preliminary data.</text>
</comment>
<feature type="region of interest" description="Disordered" evidence="3">
    <location>
        <begin position="221"/>
        <end position="241"/>
    </location>
</feature>
<dbReference type="Gene3D" id="3.40.30.10">
    <property type="entry name" value="Glutaredoxin"/>
    <property type="match status" value="1"/>
</dbReference>
<dbReference type="InterPro" id="IPR036249">
    <property type="entry name" value="Thioredoxin-like_sf"/>
</dbReference>
<feature type="signal peptide" evidence="4">
    <location>
        <begin position="1"/>
        <end position="25"/>
    </location>
</feature>
<dbReference type="SUPFAM" id="SSF52833">
    <property type="entry name" value="Thioredoxin-like"/>
    <property type="match status" value="1"/>
</dbReference>
<comment type="similarity">
    <text evidence="1">Belongs to the GILT family.</text>
</comment>
<protein>
    <submittedName>
        <fullName evidence="5">Gamma-interferon-inducible lysosomal thiolreductase</fullName>
    </submittedName>
</protein>
<evidence type="ECO:0000256" key="4">
    <source>
        <dbReference type="SAM" id="SignalP"/>
    </source>
</evidence>
<dbReference type="GO" id="GO:0016671">
    <property type="term" value="F:oxidoreductase activity, acting on a sulfur group of donors, disulfide as acceptor"/>
    <property type="evidence" value="ECO:0007669"/>
    <property type="project" value="InterPro"/>
</dbReference>
<evidence type="ECO:0000313" key="6">
    <source>
        <dbReference type="Proteomes" id="UP000325081"/>
    </source>
</evidence>
<dbReference type="Proteomes" id="UP000325081">
    <property type="component" value="Unassembled WGS sequence"/>
</dbReference>
<feature type="chain" id="PRO_5022911777" evidence="4">
    <location>
        <begin position="26"/>
        <end position="241"/>
    </location>
</feature>
<keyword evidence="2" id="KW-0325">Glycoprotein</keyword>
<dbReference type="AlphaFoldDB" id="A0A5A7P278"/>
<gene>
    <name evidence="5" type="ORF">STAS_02302</name>
</gene>
<reference evidence="6" key="1">
    <citation type="journal article" date="2019" name="Curr. Biol.">
        <title>Genome Sequence of Striga asiatica Provides Insight into the Evolution of Plant Parasitism.</title>
        <authorList>
            <person name="Yoshida S."/>
            <person name="Kim S."/>
            <person name="Wafula E.K."/>
            <person name="Tanskanen J."/>
            <person name="Kim Y.M."/>
            <person name="Honaas L."/>
            <person name="Yang Z."/>
            <person name="Spallek T."/>
            <person name="Conn C.E."/>
            <person name="Ichihashi Y."/>
            <person name="Cheong K."/>
            <person name="Cui S."/>
            <person name="Der J.P."/>
            <person name="Gundlach H."/>
            <person name="Jiao Y."/>
            <person name="Hori C."/>
            <person name="Ishida J.K."/>
            <person name="Kasahara H."/>
            <person name="Kiba T."/>
            <person name="Kim M.S."/>
            <person name="Koo N."/>
            <person name="Laohavisit A."/>
            <person name="Lee Y.H."/>
            <person name="Lumba S."/>
            <person name="McCourt P."/>
            <person name="Mortimer J.C."/>
            <person name="Mutuku J.M."/>
            <person name="Nomura T."/>
            <person name="Sasaki-Sekimoto Y."/>
            <person name="Seto Y."/>
            <person name="Wang Y."/>
            <person name="Wakatake T."/>
            <person name="Sakakibara H."/>
            <person name="Demura T."/>
            <person name="Yamaguchi S."/>
            <person name="Yoneyama K."/>
            <person name="Manabe R.I."/>
            <person name="Nelson D.C."/>
            <person name="Schulman A.H."/>
            <person name="Timko M.P."/>
            <person name="dePamphilis C.W."/>
            <person name="Choi D."/>
            <person name="Shirasu K."/>
        </authorList>
    </citation>
    <scope>NUCLEOTIDE SEQUENCE [LARGE SCALE GENOMIC DNA]</scope>
    <source>
        <strain evidence="6">cv. UVA1</strain>
    </source>
</reference>
<keyword evidence="6" id="KW-1185">Reference proteome</keyword>
<accession>A0A5A7P278</accession>
<organism evidence="5 6">
    <name type="scientific">Striga asiatica</name>
    <name type="common">Asiatic witchweed</name>
    <name type="synonym">Buchnera asiatica</name>
    <dbReference type="NCBI Taxonomy" id="4170"/>
    <lineage>
        <taxon>Eukaryota</taxon>
        <taxon>Viridiplantae</taxon>
        <taxon>Streptophyta</taxon>
        <taxon>Embryophyta</taxon>
        <taxon>Tracheophyta</taxon>
        <taxon>Spermatophyta</taxon>
        <taxon>Magnoliopsida</taxon>
        <taxon>eudicotyledons</taxon>
        <taxon>Gunneridae</taxon>
        <taxon>Pentapetalae</taxon>
        <taxon>asterids</taxon>
        <taxon>lamiids</taxon>
        <taxon>Lamiales</taxon>
        <taxon>Orobanchaceae</taxon>
        <taxon>Buchnereae</taxon>
        <taxon>Striga</taxon>
    </lineage>
</organism>
<dbReference type="InterPro" id="IPR004911">
    <property type="entry name" value="Interferon-induced_GILT"/>
</dbReference>
<evidence type="ECO:0000256" key="1">
    <source>
        <dbReference type="ARBA" id="ARBA00005679"/>
    </source>
</evidence>
<sequence>MVPHFRTFVAMLTLTTLSQISLSSANPADFYEISREYDSSNKVTVSLYYEALCPYCADFIVNHLVKMFQTDLINIVNFRFVPWGNTQILANGTWVCQHGDDECLLDVIEACATKAWPNVKDHFKFIHCIERLHLMNKHTEWRSCFSTTHFDPKPLDNCYNSDFARQLEQSFASETEYLFPTLQFVPWLVVNGYPVQEDYQNFVHYICEAYKGPNTPKACKSRSFEHDSSRAGISTPKLDHH</sequence>
<dbReference type="PANTHER" id="PTHR13234:SF48">
    <property type="entry name" value="GAMMA INTERFERON RESPONSIVE LYSOSOMAL THIOL (GILT) REDUCTASE FAMILY PROTEIN"/>
    <property type="match status" value="1"/>
</dbReference>
<dbReference type="PANTHER" id="PTHR13234">
    <property type="entry name" value="GAMMA-INTERFERON INDUCIBLE LYSOSOMAL THIOL REDUCTASE GILT"/>
    <property type="match status" value="1"/>
</dbReference>
<evidence type="ECO:0000256" key="2">
    <source>
        <dbReference type="ARBA" id="ARBA00023180"/>
    </source>
</evidence>
<keyword evidence="4" id="KW-0732">Signal</keyword>
<evidence type="ECO:0000313" key="5">
    <source>
        <dbReference type="EMBL" id="GER26654.1"/>
    </source>
</evidence>
<name>A0A5A7P278_STRAF</name>
<dbReference type="Pfam" id="PF03227">
    <property type="entry name" value="GILT"/>
    <property type="match status" value="1"/>
</dbReference>